<evidence type="ECO:0000313" key="4">
    <source>
        <dbReference type="EMBL" id="KAF2163374.1"/>
    </source>
</evidence>
<dbReference type="SMART" id="SM00672">
    <property type="entry name" value="CAP10"/>
    <property type="match status" value="1"/>
</dbReference>
<accession>A0A6A6C8A2</accession>
<dbReference type="Proteomes" id="UP000799537">
    <property type="component" value="Unassembled WGS sequence"/>
</dbReference>
<dbReference type="RefSeq" id="XP_033664263.1">
    <property type="nucleotide sequence ID" value="XM_033808100.1"/>
</dbReference>
<dbReference type="PANTHER" id="PTHR12203">
    <property type="entry name" value="KDEL LYS-ASP-GLU-LEU CONTAINING - RELATED"/>
    <property type="match status" value="1"/>
</dbReference>
<dbReference type="OrthoDB" id="541052at2759"/>
<dbReference type="EMBL" id="ML993609">
    <property type="protein sequence ID" value="KAF2163374.1"/>
    <property type="molecule type" value="Genomic_DNA"/>
</dbReference>
<feature type="compositionally biased region" description="Polar residues" evidence="1">
    <location>
        <begin position="43"/>
        <end position="61"/>
    </location>
</feature>
<evidence type="ECO:0000313" key="5">
    <source>
        <dbReference type="Proteomes" id="UP000799537"/>
    </source>
</evidence>
<dbReference type="InterPro" id="IPR006598">
    <property type="entry name" value="CAP10"/>
</dbReference>
<dbReference type="Pfam" id="PF05686">
    <property type="entry name" value="Glyco_transf_90"/>
    <property type="match status" value="1"/>
</dbReference>
<proteinExistence type="predicted"/>
<feature type="transmembrane region" description="Helical" evidence="2">
    <location>
        <begin position="12"/>
        <end position="30"/>
    </location>
</feature>
<gene>
    <name evidence="4" type="ORF">M409DRAFT_26411</name>
</gene>
<dbReference type="GeneID" id="54561372"/>
<keyword evidence="2" id="KW-0812">Transmembrane</keyword>
<organism evidence="4 5">
    <name type="scientific">Zasmidium cellare ATCC 36951</name>
    <dbReference type="NCBI Taxonomy" id="1080233"/>
    <lineage>
        <taxon>Eukaryota</taxon>
        <taxon>Fungi</taxon>
        <taxon>Dikarya</taxon>
        <taxon>Ascomycota</taxon>
        <taxon>Pezizomycotina</taxon>
        <taxon>Dothideomycetes</taxon>
        <taxon>Dothideomycetidae</taxon>
        <taxon>Mycosphaerellales</taxon>
        <taxon>Mycosphaerellaceae</taxon>
        <taxon>Zasmidium</taxon>
    </lineage>
</organism>
<feature type="domain" description="Glycosyl transferase CAP10" evidence="3">
    <location>
        <begin position="305"/>
        <end position="611"/>
    </location>
</feature>
<evidence type="ECO:0000256" key="1">
    <source>
        <dbReference type="SAM" id="MobiDB-lite"/>
    </source>
</evidence>
<evidence type="ECO:0000256" key="2">
    <source>
        <dbReference type="SAM" id="Phobius"/>
    </source>
</evidence>
<keyword evidence="2" id="KW-0472">Membrane</keyword>
<sequence length="623" mass="70492">MLLSAASFHSRLAQLGIAAVCLVVVGWFLLPASFDFSKHLSTSQLGSPLSTTPKTTVSPKQNHPADQLILRANEDFRTLVNKETRNLHDAAKAYQARRGRQPPPGFDKWFTFAANHSALIVEDFFDRIYDDLNPFWGIPAKQIREQANDFVHRISVRNGNATGRTDIPREDRPWIGLWEDMVQSVAEYLPDLDLAINVMDESRIVTPWEKINEYMIKESESRKVVPVDELKMEFGSLKELDEHPPEHFDPGWDTIGAYWPMAVVGCAPNSPAREAEIETDYTNPPPLSSGYPPRSHEGYVSNWTFASSPCDHPNLQGLHGTFVEPISISNTKTLFPLFGGSKLPMNNEILLPPAMYWTDDPFYSGGDSHGDPWEQKKDQLIWRGSASGGRNKAENWARFQRHRFVSMINATSIKQLETRPDYRAPNFVLPENDTYDLAARVPGAGQTGLSDWVATWSDAAAVHLLCFPDPDPPRCPYNDAYFSVAKAMPMSEQYAYKYLPDIDGNSFSGRYRGFLGSTSLPIKATIYKEWHDDRLVPWKHFVPMDNTFIDVYGIMEYFVGNKELGLEGHDDVARNIALDGKTWAEKVLRKEDMSVYVLRLLLEYARLCDDDREKMGWAESGVG</sequence>
<dbReference type="InterPro" id="IPR051091">
    <property type="entry name" value="O-Glucosyltr/Glycosyltrsf_90"/>
</dbReference>
<protein>
    <submittedName>
        <fullName evidence="4">Glycosyltransferase family 90 protein</fullName>
    </submittedName>
</protein>
<keyword evidence="2" id="KW-1133">Transmembrane helix</keyword>
<dbReference type="GO" id="GO:0016740">
    <property type="term" value="F:transferase activity"/>
    <property type="evidence" value="ECO:0007669"/>
    <property type="project" value="UniProtKB-KW"/>
</dbReference>
<keyword evidence="5" id="KW-1185">Reference proteome</keyword>
<dbReference type="AlphaFoldDB" id="A0A6A6C8A2"/>
<feature type="region of interest" description="Disordered" evidence="1">
    <location>
        <begin position="43"/>
        <end position="64"/>
    </location>
</feature>
<dbReference type="PANTHER" id="PTHR12203:SF22">
    <property type="entry name" value="CAPSULE ASSOCIATED PROTEIN"/>
    <property type="match status" value="1"/>
</dbReference>
<reference evidence="4" key="1">
    <citation type="journal article" date="2020" name="Stud. Mycol.">
        <title>101 Dothideomycetes genomes: a test case for predicting lifestyles and emergence of pathogens.</title>
        <authorList>
            <person name="Haridas S."/>
            <person name="Albert R."/>
            <person name="Binder M."/>
            <person name="Bloem J."/>
            <person name="Labutti K."/>
            <person name="Salamov A."/>
            <person name="Andreopoulos B."/>
            <person name="Baker S."/>
            <person name="Barry K."/>
            <person name="Bills G."/>
            <person name="Bluhm B."/>
            <person name="Cannon C."/>
            <person name="Castanera R."/>
            <person name="Culley D."/>
            <person name="Daum C."/>
            <person name="Ezra D."/>
            <person name="Gonzalez J."/>
            <person name="Henrissat B."/>
            <person name="Kuo A."/>
            <person name="Liang C."/>
            <person name="Lipzen A."/>
            <person name="Lutzoni F."/>
            <person name="Magnuson J."/>
            <person name="Mondo S."/>
            <person name="Nolan M."/>
            <person name="Ohm R."/>
            <person name="Pangilinan J."/>
            <person name="Park H.-J."/>
            <person name="Ramirez L."/>
            <person name="Alfaro M."/>
            <person name="Sun H."/>
            <person name="Tritt A."/>
            <person name="Yoshinaga Y."/>
            <person name="Zwiers L.-H."/>
            <person name="Turgeon B."/>
            <person name="Goodwin S."/>
            <person name="Spatafora J."/>
            <person name="Crous P."/>
            <person name="Grigoriev I."/>
        </authorList>
    </citation>
    <scope>NUCLEOTIDE SEQUENCE</scope>
    <source>
        <strain evidence="4">ATCC 36951</strain>
    </source>
</reference>
<keyword evidence="4" id="KW-0808">Transferase</keyword>
<evidence type="ECO:0000259" key="3">
    <source>
        <dbReference type="SMART" id="SM00672"/>
    </source>
</evidence>
<name>A0A6A6C8A2_ZASCE</name>